<dbReference type="Proteomes" id="UP000216857">
    <property type="component" value="Unassembled WGS sequence"/>
</dbReference>
<keyword evidence="3" id="KW-1185">Reference proteome</keyword>
<dbReference type="EMBL" id="NEVJ01000003">
    <property type="protein sequence ID" value="OZI18530.1"/>
    <property type="molecule type" value="Genomic_DNA"/>
</dbReference>
<comment type="caution">
    <text evidence="2">The sequence shown here is derived from an EMBL/GenBank/DDBJ whole genome shotgun (WGS) entry which is preliminary data.</text>
</comment>
<reference evidence="2" key="1">
    <citation type="submission" date="2017-05" db="EMBL/GenBank/DDBJ databases">
        <title>Complete and WGS of Bordetella genogroups.</title>
        <authorList>
            <person name="Spilker T."/>
            <person name="Lipuma J."/>
        </authorList>
    </citation>
    <scope>NUCLEOTIDE SEQUENCE</scope>
    <source>
        <strain evidence="2">AU21707</strain>
    </source>
</reference>
<evidence type="ECO:0000256" key="1">
    <source>
        <dbReference type="SAM" id="MobiDB-lite"/>
    </source>
</evidence>
<sequence>MPLSFSPAAATPAYGFLPAFFEPRQTAAPDDVAREPGRSASHTSYEPSRDGSHQAFCNGPRFAQYRGEVRRNMEYIAATCRRLKMDDAVVMDMRFRQFYERRFEQAYFVAHAEILDGAVKRSFDTICAMLADPRMRPEHLVAAIRNLSLGIGVCAPGVAGNVIEVEADLSLTLGGLRSRLWQAKHRVVRAVLQEAVTERYRTEPNFRGNQQHYVNKAWDHLADAVGLARVGDPLAPWMGSEFLASCRAKVLAALTPDRIASTIAQDLLSGFRSAVLEDAAASSGACTSARTESFGAVFRGIRQELGLADEQLSLHAFVRLDADGERYDVLDDPSLIAVDLLKAMASQGLLAGVPVPVGEPVEHDGRYLARYRYGTLVSWRLWRASAGEGAMSWRDHDDVEAIDITDLGEWSDLVLPPAAAVRRLLASDDPADLMRVQARWLGTAQDILALLRRLDPEQANQYLLRDSHYLRTELPPAERERFAREAVRRWEQGKAIASAWYAETGLINLLPRDQAVQALQERLPHAIELPVNQRRRWMDEVMHLGEPAKVLARAWYPDPWTLLAEKNPETARTRLQHWLESNNAAAIDAVRELMTEDWTIHADRSRLGNAIAHTFRGYDGNHLLRSLARATGSAGAGALHRLLRHLLAMPGLREMVAQGLPGLFHDPGAFRSDVTEIALKRDASTMAALHRMLVDEAIQPAIRHCMLAILAGTHPGSEKLIWHALCAGKAGIIKAYGALLADVVAAEPKIAAQLPRLLMPNVDTTAAPGRYHGLLQASRNGAVAAIQEYGAVLTHPAILPHVVESMPRFILGAPNTGIWWAERRVSLELLFNPRLPGYADCVMLAAHPRVFPRVLAALPRDATIIRARLRQHAAALGPAATAAGAGAVAEPGPPARRAAPAPTGPVRYWIDRMFQRF</sequence>
<name>A0A261R1N8_9BORD</name>
<evidence type="ECO:0000313" key="3">
    <source>
        <dbReference type="Proteomes" id="UP000216857"/>
    </source>
</evidence>
<dbReference type="AlphaFoldDB" id="A0A261R1N8"/>
<organism evidence="2 3">
    <name type="scientific">Bordetella genomosp. 9</name>
    <dbReference type="NCBI Taxonomy" id="1416803"/>
    <lineage>
        <taxon>Bacteria</taxon>
        <taxon>Pseudomonadati</taxon>
        <taxon>Pseudomonadota</taxon>
        <taxon>Betaproteobacteria</taxon>
        <taxon>Burkholderiales</taxon>
        <taxon>Alcaligenaceae</taxon>
        <taxon>Bordetella</taxon>
    </lineage>
</organism>
<accession>A0A261R1N8</accession>
<protein>
    <submittedName>
        <fullName evidence="2">Uncharacterized protein</fullName>
    </submittedName>
</protein>
<dbReference type="RefSeq" id="WP_094847217.1">
    <property type="nucleotide sequence ID" value="NZ_NEVJ01000003.1"/>
</dbReference>
<feature type="region of interest" description="Disordered" evidence="1">
    <location>
        <begin position="27"/>
        <end position="53"/>
    </location>
</feature>
<dbReference type="OrthoDB" id="8622530at2"/>
<proteinExistence type="predicted"/>
<gene>
    <name evidence="2" type="ORF">CAL26_12465</name>
</gene>
<evidence type="ECO:0000313" key="2">
    <source>
        <dbReference type="EMBL" id="OZI18530.1"/>
    </source>
</evidence>